<proteinExistence type="predicted"/>
<accession>A0A7W7FTJ1</accession>
<gene>
    <name evidence="2" type="ORF">HNR67_003375</name>
</gene>
<keyword evidence="3" id="KW-1185">Reference proteome</keyword>
<sequence length="223" mass="22673">MNVRFSASASAALLALLLTGCSGQGAGTGAPTSSAGTSAATSSAAAPTSAVAKPGEPWFDDVKVAESGGKVSSACQLPVDFEVGKLWVAKTVAESTSTVMGKQGDFLVACEVDAKPAGNLGFLRVWTSKSTLDASKALENFMTGEKKATKPEIRTTAAGPLAAAEVSYKLPDPINGGERFQRALAVSTPKGAVILHLGGIDTDEHKQMLAAYVLARSSLTAKG</sequence>
<protein>
    <submittedName>
        <fullName evidence="2">Uncharacterized protein</fullName>
    </submittedName>
</protein>
<name>A0A7W7FTJ1_9PSEU</name>
<organism evidence="2 3">
    <name type="scientific">Crossiella cryophila</name>
    <dbReference type="NCBI Taxonomy" id="43355"/>
    <lineage>
        <taxon>Bacteria</taxon>
        <taxon>Bacillati</taxon>
        <taxon>Actinomycetota</taxon>
        <taxon>Actinomycetes</taxon>
        <taxon>Pseudonocardiales</taxon>
        <taxon>Pseudonocardiaceae</taxon>
        <taxon>Crossiella</taxon>
    </lineage>
</organism>
<dbReference type="PROSITE" id="PS51257">
    <property type="entry name" value="PROKAR_LIPOPROTEIN"/>
    <property type="match status" value="1"/>
</dbReference>
<dbReference type="EMBL" id="JACHMH010000001">
    <property type="protein sequence ID" value="MBB4677257.1"/>
    <property type="molecule type" value="Genomic_DNA"/>
</dbReference>
<keyword evidence="1" id="KW-0732">Signal</keyword>
<feature type="chain" id="PRO_5030508381" evidence="1">
    <location>
        <begin position="27"/>
        <end position="223"/>
    </location>
</feature>
<dbReference type="Proteomes" id="UP000533598">
    <property type="component" value="Unassembled WGS sequence"/>
</dbReference>
<dbReference type="AlphaFoldDB" id="A0A7W7FTJ1"/>
<reference evidence="2 3" key="1">
    <citation type="submission" date="2020-08" db="EMBL/GenBank/DDBJ databases">
        <title>Sequencing the genomes of 1000 actinobacteria strains.</title>
        <authorList>
            <person name="Klenk H.-P."/>
        </authorList>
    </citation>
    <scope>NUCLEOTIDE SEQUENCE [LARGE SCALE GENOMIC DNA]</scope>
    <source>
        <strain evidence="2 3">DSM 44230</strain>
    </source>
</reference>
<feature type="signal peptide" evidence="1">
    <location>
        <begin position="1"/>
        <end position="26"/>
    </location>
</feature>
<evidence type="ECO:0000256" key="1">
    <source>
        <dbReference type="SAM" id="SignalP"/>
    </source>
</evidence>
<evidence type="ECO:0000313" key="3">
    <source>
        <dbReference type="Proteomes" id="UP000533598"/>
    </source>
</evidence>
<comment type="caution">
    <text evidence="2">The sequence shown here is derived from an EMBL/GenBank/DDBJ whole genome shotgun (WGS) entry which is preliminary data.</text>
</comment>
<dbReference type="RefSeq" id="WP_185003223.1">
    <property type="nucleotide sequence ID" value="NZ_BAAAUI010000050.1"/>
</dbReference>
<dbReference type="InterPro" id="IPR044058">
    <property type="entry name" value="Lipoprotein_23"/>
</dbReference>
<dbReference type="Pfam" id="PF18966">
    <property type="entry name" value="Lipoprotein_23"/>
    <property type="match status" value="1"/>
</dbReference>
<evidence type="ECO:0000313" key="2">
    <source>
        <dbReference type="EMBL" id="MBB4677257.1"/>
    </source>
</evidence>